<accession>A0AAD5TNZ5</accession>
<feature type="region of interest" description="Disordered" evidence="1">
    <location>
        <begin position="402"/>
        <end position="421"/>
    </location>
</feature>
<keyword evidence="3" id="KW-1185">Reference proteome</keyword>
<reference evidence="2" key="1">
    <citation type="submission" date="2020-05" db="EMBL/GenBank/DDBJ databases">
        <title>Phylogenomic resolution of chytrid fungi.</title>
        <authorList>
            <person name="Stajich J.E."/>
            <person name="Amses K."/>
            <person name="Simmons R."/>
            <person name="Seto K."/>
            <person name="Myers J."/>
            <person name="Bonds A."/>
            <person name="Quandt C.A."/>
            <person name="Barry K."/>
            <person name="Liu P."/>
            <person name="Grigoriev I."/>
            <person name="Longcore J.E."/>
            <person name="James T.Y."/>
        </authorList>
    </citation>
    <scope>NUCLEOTIDE SEQUENCE</scope>
    <source>
        <strain evidence="2">JEL0379</strain>
    </source>
</reference>
<organism evidence="2 3">
    <name type="scientific">Geranomyces variabilis</name>
    <dbReference type="NCBI Taxonomy" id="109894"/>
    <lineage>
        <taxon>Eukaryota</taxon>
        <taxon>Fungi</taxon>
        <taxon>Fungi incertae sedis</taxon>
        <taxon>Chytridiomycota</taxon>
        <taxon>Chytridiomycota incertae sedis</taxon>
        <taxon>Chytridiomycetes</taxon>
        <taxon>Spizellomycetales</taxon>
        <taxon>Powellomycetaceae</taxon>
        <taxon>Geranomyces</taxon>
    </lineage>
</organism>
<dbReference type="EMBL" id="JADGJQ010000008">
    <property type="protein sequence ID" value="KAJ3182620.1"/>
    <property type="molecule type" value="Genomic_DNA"/>
</dbReference>
<evidence type="ECO:0000313" key="3">
    <source>
        <dbReference type="Proteomes" id="UP001212152"/>
    </source>
</evidence>
<sequence length="519" mass="57030">MLRAESMPDKPTSYHDLKRICNPVFTKFNFFADPHTHQSVSSQRHDHRVAFNTRHLVLAGLLDEDTLREDLLGKKLMVELHDRDLKRIPQPYQSEQDLSQDGPDADAVGTGSFGVAHFPLTELASGAMLVEIVAPVLPGRGGRRAPRSLPPAQWLESGTTLAVRVESKYPVLANSGLLSGGVFRRVVIVTSAHDEATPLHVQRAVEECNARALNINVGEDRADDAVVAAARAALQRYVLTDEEAGDAELDIITGHHIFDGEMRLILLEGRTEGGSLGALLASLPSVPSVRIHNGAARPYSQRLWTSLATLTHTFLTRPIRELMARTDMYLRLRTTEACFAGLDSLIKILEKDDGPIEAFPTTEMIAAFTISYGERKDTEAVLAGFSPTVFLNADAHARESKVSRLSQAAAPGQDSTKSSKSMLAHAGFHPATFLSRSVRLRQEKRVDDTNEDHTHVYSYGSSYLSQLVPRVDYDAAMHTAELARRRKWQSPEGFCVSSYAVPPKQHLQLAPPSAPVSVE</sequence>
<dbReference type="PANTHER" id="PTHR33667:SF7">
    <property type="entry name" value="RIKEN CDNA 1810020O05 GENE"/>
    <property type="match status" value="1"/>
</dbReference>
<dbReference type="PANTHER" id="PTHR33667">
    <property type="entry name" value="SI:DKEY-57N24.6"/>
    <property type="match status" value="1"/>
</dbReference>
<comment type="caution">
    <text evidence="2">The sequence shown here is derived from an EMBL/GenBank/DDBJ whole genome shotgun (WGS) entry which is preliminary data.</text>
</comment>
<name>A0AAD5TNZ5_9FUNG</name>
<dbReference type="AlphaFoldDB" id="A0AAD5TNZ5"/>
<protein>
    <submittedName>
        <fullName evidence="2">Uncharacterized protein</fullName>
    </submittedName>
</protein>
<evidence type="ECO:0000313" key="2">
    <source>
        <dbReference type="EMBL" id="KAJ3182620.1"/>
    </source>
</evidence>
<dbReference type="Proteomes" id="UP001212152">
    <property type="component" value="Unassembled WGS sequence"/>
</dbReference>
<evidence type="ECO:0000256" key="1">
    <source>
        <dbReference type="SAM" id="MobiDB-lite"/>
    </source>
</evidence>
<gene>
    <name evidence="2" type="ORF">HDU87_007958</name>
</gene>
<proteinExistence type="predicted"/>